<dbReference type="GO" id="GO:0004386">
    <property type="term" value="F:helicase activity"/>
    <property type="evidence" value="ECO:0007669"/>
    <property type="project" value="UniProtKB-KW"/>
</dbReference>
<dbReference type="Pfam" id="PF00580">
    <property type="entry name" value="UvrD-helicase"/>
    <property type="match status" value="1"/>
</dbReference>
<keyword evidence="4 5" id="KW-0067">ATP-binding</keyword>
<accession>A0ABP7W080</accession>
<evidence type="ECO:0000256" key="6">
    <source>
        <dbReference type="SAM" id="Coils"/>
    </source>
</evidence>
<dbReference type="NCBIfam" id="NF041464">
    <property type="entry name" value="HelD_BACSU"/>
    <property type="match status" value="1"/>
</dbReference>
<dbReference type="InterPro" id="IPR048228">
    <property type="entry name" value="HelD_bacillota"/>
</dbReference>
<evidence type="ECO:0000313" key="8">
    <source>
        <dbReference type="EMBL" id="GAA4077628.1"/>
    </source>
</evidence>
<feature type="domain" description="UvrD-like helicase ATP-binding" evidence="7">
    <location>
        <begin position="212"/>
        <end position="609"/>
    </location>
</feature>
<evidence type="ECO:0000256" key="5">
    <source>
        <dbReference type="PROSITE-ProRule" id="PRU00560"/>
    </source>
</evidence>
<reference evidence="9" key="1">
    <citation type="journal article" date="2019" name="Int. J. Syst. Evol. Microbiol.">
        <title>The Global Catalogue of Microorganisms (GCM) 10K type strain sequencing project: providing services to taxonomists for standard genome sequencing and annotation.</title>
        <authorList>
            <consortium name="The Broad Institute Genomics Platform"/>
            <consortium name="The Broad Institute Genome Sequencing Center for Infectious Disease"/>
            <person name="Wu L."/>
            <person name="Ma J."/>
        </authorList>
    </citation>
    <scope>NUCLEOTIDE SEQUENCE [LARGE SCALE GENOMIC DNA]</scope>
    <source>
        <strain evidence="9">JCM 17250</strain>
    </source>
</reference>
<dbReference type="SUPFAM" id="SSF52540">
    <property type="entry name" value="P-loop containing nucleoside triphosphate hydrolases"/>
    <property type="match status" value="1"/>
</dbReference>
<dbReference type="Pfam" id="PF13538">
    <property type="entry name" value="UvrD_C_2"/>
    <property type="match status" value="1"/>
</dbReference>
<keyword evidence="9" id="KW-1185">Reference proteome</keyword>
<name>A0ABP7W080_9BACI</name>
<feature type="binding site" evidence="5">
    <location>
        <begin position="233"/>
        <end position="240"/>
    </location>
    <ligand>
        <name>ATP</name>
        <dbReference type="ChEBI" id="CHEBI:30616"/>
    </ligand>
</feature>
<sequence>MPKQDQDWQEEYNRVEEIGFYIEDKIKRLKKYMALIKERVIGIRKDFWDDVTVNLTELDDAIETQASLKQQAEFLSERERSHGQLANELNKLLDLKEKPYFGRIDFTEKGSSEREQIYIGTSSLMDQNEDDFLIYDWRAPISSMYYDYSPGPASYQTIDGDIEGEMELKRQYVIKQGELTGMFDTGLTIGDQMLQNVLGQFASSKMGSIVATIQQEQNKIIRNETSKFLVVQGVAGSGKTSAALQRVAYLLYRYRETLTADQMILFSPNPLFNSYVSRVLPDLGEQNIKQMTFYHYVEQQLRSRFTVESPFEQIEVVFSETETDTWSRLSGIRYKSSEHFLNRVDTYLKELLNDGFQFRNIRFRDQIIFTKDELAKSFYQFPEHVSIQLRLEKVAEMILEKLTQLERKWVKEDWVEDEVELLDKEELQDVFAKMENQVREQLEDYQQADLELSYLKRKVVKRRVKPLRDKIKQFAFVNTKRTYMQLFDQTDPGQGLTEQDWLKLARFTKESFKANNLTWEDATPFLYFEKMIVGFEENRAIKHIILDEAQDYSTFQLRYLTYIYPNSRMTLLGDVNQAIYYHSLTDNILTEGAIEKTEQIKLMRSYRSTQPIVEFTRAFIEDGNQIEPFNRDGNRPIVYELDNDTIAEYKLYDCIDNYLNRKYPHIAVITKTMDEARELAELLSKSYEQVQLIDQETHTFKEGIHVIPVYLAKGIEFDGVIVYDASAHQYLNELERYILYTACTRAMHDLTLIAIGGMSRFIKEVPTSLYEFYRVHEISPE</sequence>
<evidence type="ECO:0000256" key="1">
    <source>
        <dbReference type="ARBA" id="ARBA00022741"/>
    </source>
</evidence>
<dbReference type="PANTHER" id="PTHR11070:SF17">
    <property type="entry name" value="DNA HELICASE IV"/>
    <property type="match status" value="1"/>
</dbReference>
<keyword evidence="2 5" id="KW-0378">Hydrolase</keyword>
<dbReference type="EMBL" id="BAABDL010000123">
    <property type="protein sequence ID" value="GAA4077628.1"/>
    <property type="molecule type" value="Genomic_DNA"/>
</dbReference>
<evidence type="ECO:0000259" key="7">
    <source>
        <dbReference type="PROSITE" id="PS51198"/>
    </source>
</evidence>
<protein>
    <submittedName>
        <fullName evidence="8">DNA helicase IV</fullName>
    </submittedName>
</protein>
<evidence type="ECO:0000256" key="2">
    <source>
        <dbReference type="ARBA" id="ARBA00022801"/>
    </source>
</evidence>
<gene>
    <name evidence="8" type="primary">helD</name>
    <name evidence="8" type="ORF">GCM10022410_22910</name>
</gene>
<evidence type="ECO:0000313" key="9">
    <source>
        <dbReference type="Proteomes" id="UP001501734"/>
    </source>
</evidence>
<proteinExistence type="predicted"/>
<dbReference type="InterPro" id="IPR000212">
    <property type="entry name" value="DNA_helicase_UvrD/REP"/>
</dbReference>
<comment type="caution">
    <text evidence="8">The sequence shown here is derived from an EMBL/GenBank/DDBJ whole genome shotgun (WGS) entry which is preliminary data.</text>
</comment>
<dbReference type="InterPro" id="IPR027417">
    <property type="entry name" value="P-loop_NTPase"/>
</dbReference>
<dbReference type="Proteomes" id="UP001501734">
    <property type="component" value="Unassembled WGS sequence"/>
</dbReference>
<feature type="coiled-coil region" evidence="6">
    <location>
        <begin position="424"/>
        <end position="451"/>
    </location>
</feature>
<dbReference type="InterPro" id="IPR014016">
    <property type="entry name" value="UvrD-like_ATP-bd"/>
</dbReference>
<evidence type="ECO:0000256" key="3">
    <source>
        <dbReference type="ARBA" id="ARBA00022806"/>
    </source>
</evidence>
<dbReference type="PANTHER" id="PTHR11070">
    <property type="entry name" value="UVRD / RECB / PCRA DNA HELICASE FAMILY MEMBER"/>
    <property type="match status" value="1"/>
</dbReference>
<keyword evidence="6" id="KW-0175">Coiled coil</keyword>
<organism evidence="8 9">
    <name type="scientific">Amphibacillus indicireducens</name>
    <dbReference type="NCBI Taxonomy" id="1076330"/>
    <lineage>
        <taxon>Bacteria</taxon>
        <taxon>Bacillati</taxon>
        <taxon>Bacillota</taxon>
        <taxon>Bacilli</taxon>
        <taxon>Bacillales</taxon>
        <taxon>Bacillaceae</taxon>
        <taxon>Amphibacillus</taxon>
    </lineage>
</organism>
<dbReference type="PROSITE" id="PS51198">
    <property type="entry name" value="UVRD_HELICASE_ATP_BIND"/>
    <property type="match status" value="1"/>
</dbReference>
<dbReference type="Gene3D" id="3.40.50.300">
    <property type="entry name" value="P-loop containing nucleotide triphosphate hydrolases"/>
    <property type="match status" value="2"/>
</dbReference>
<dbReference type="RefSeq" id="WP_344913301.1">
    <property type="nucleotide sequence ID" value="NZ_BAABDL010000123.1"/>
</dbReference>
<evidence type="ECO:0000256" key="4">
    <source>
        <dbReference type="ARBA" id="ARBA00022840"/>
    </source>
</evidence>
<dbReference type="InterPro" id="IPR027785">
    <property type="entry name" value="UvrD-like_helicase_C"/>
</dbReference>
<keyword evidence="1 5" id="KW-0547">Nucleotide-binding</keyword>
<keyword evidence="3 5" id="KW-0347">Helicase</keyword>